<dbReference type="Pfam" id="PF00415">
    <property type="entry name" value="RCC1"/>
    <property type="match status" value="2"/>
</dbReference>
<dbReference type="PRINTS" id="PR00633">
    <property type="entry name" value="RCCNDNSATION"/>
</dbReference>
<evidence type="ECO:0000313" key="4">
    <source>
        <dbReference type="EMBL" id="CCA22440.1"/>
    </source>
</evidence>
<dbReference type="InterPro" id="IPR051210">
    <property type="entry name" value="Ub_ligase/GEF_domain"/>
</dbReference>
<accession>F0WMA9</accession>
<keyword evidence="1" id="KW-0677">Repeat</keyword>
<dbReference type="PANTHER" id="PTHR22870">
    <property type="entry name" value="REGULATOR OF CHROMOSOME CONDENSATION"/>
    <property type="match status" value="1"/>
</dbReference>
<protein>
    <submittedName>
        <fullName evidence="4">Regulator of chromosome condensation (RCC1)like protein putative</fullName>
    </submittedName>
</protein>
<keyword evidence="3" id="KW-0732">Signal</keyword>
<dbReference type="InterPro" id="IPR009091">
    <property type="entry name" value="RCC1/BLIP-II"/>
</dbReference>
<proteinExistence type="predicted"/>
<dbReference type="HOGENOM" id="CLU_1263521_0_0_1"/>
<name>F0WMA9_9STRA</name>
<dbReference type="InterPro" id="IPR000408">
    <property type="entry name" value="Reg_chr_condens"/>
</dbReference>
<gene>
    <name evidence="4" type="primary">AlNc14C155G7614</name>
    <name evidence="4" type="ORF">ALNC14_085830</name>
</gene>
<feature type="signal peptide" evidence="3">
    <location>
        <begin position="1"/>
        <end position="19"/>
    </location>
</feature>
<dbReference type="EMBL" id="FR824200">
    <property type="protein sequence ID" value="CCA22440.1"/>
    <property type="molecule type" value="Genomic_DNA"/>
</dbReference>
<feature type="repeat" description="RCC1" evidence="2">
    <location>
        <begin position="111"/>
        <end position="162"/>
    </location>
</feature>
<evidence type="ECO:0000256" key="3">
    <source>
        <dbReference type="SAM" id="SignalP"/>
    </source>
</evidence>
<organism evidence="4">
    <name type="scientific">Albugo laibachii Nc14</name>
    <dbReference type="NCBI Taxonomy" id="890382"/>
    <lineage>
        <taxon>Eukaryota</taxon>
        <taxon>Sar</taxon>
        <taxon>Stramenopiles</taxon>
        <taxon>Oomycota</taxon>
        <taxon>Peronosporomycetes</taxon>
        <taxon>Albuginales</taxon>
        <taxon>Albuginaceae</taxon>
        <taxon>Albugo</taxon>
    </lineage>
</organism>
<dbReference type="SUPFAM" id="SSF50985">
    <property type="entry name" value="RCC1/BLIP-II"/>
    <property type="match status" value="1"/>
</dbReference>
<dbReference type="Gene3D" id="2.130.10.30">
    <property type="entry name" value="Regulator of chromosome condensation 1/beta-lactamase-inhibitor protein II"/>
    <property type="match status" value="1"/>
</dbReference>
<feature type="chain" id="PRO_5003259508" evidence="3">
    <location>
        <begin position="20"/>
        <end position="219"/>
    </location>
</feature>
<dbReference type="PROSITE" id="PS00626">
    <property type="entry name" value="RCC1_2"/>
    <property type="match status" value="1"/>
</dbReference>
<evidence type="ECO:0000256" key="2">
    <source>
        <dbReference type="PROSITE-ProRule" id="PRU00235"/>
    </source>
</evidence>
<feature type="repeat" description="RCC1" evidence="2">
    <location>
        <begin position="59"/>
        <end position="110"/>
    </location>
</feature>
<sequence>MCLCLLPLVPCMVSVLIRTDNWELDQHTPVRISELTRVIEITAGDFHSLAIAADADLIPQVFSWGYGKNGRLGHNDVNDRLHPTLIDTFCDKKIVSISAGGAHSLARSAGSHVWSWGCGAHGQLGHYNSWDCLKPTAVRELTGEKVEYIDAGERHSLALSAKGELWLWGFGIPPQKCHKQKCDCVHATFYPQKMNTKSFKIKRALAGRGRTFVGTRKVN</sequence>
<dbReference type="AlphaFoldDB" id="F0WMA9"/>
<evidence type="ECO:0000256" key="1">
    <source>
        <dbReference type="ARBA" id="ARBA00022737"/>
    </source>
</evidence>
<reference evidence="4" key="2">
    <citation type="submission" date="2011-02" db="EMBL/GenBank/DDBJ databases">
        <authorList>
            <person name="MacLean D."/>
        </authorList>
    </citation>
    <scope>NUCLEOTIDE SEQUENCE</scope>
</reference>
<reference evidence="4" key="1">
    <citation type="journal article" date="2011" name="PLoS Biol.">
        <title>Gene gain and loss during evolution of obligate parasitism in the white rust pathogen of Arabidopsis thaliana.</title>
        <authorList>
            <person name="Kemen E."/>
            <person name="Gardiner A."/>
            <person name="Schultz-Larsen T."/>
            <person name="Kemen A.C."/>
            <person name="Balmuth A.L."/>
            <person name="Robert-Seilaniantz A."/>
            <person name="Bailey K."/>
            <person name="Holub E."/>
            <person name="Studholme D.J."/>
            <person name="Maclean D."/>
            <person name="Jones J.D."/>
        </authorList>
    </citation>
    <scope>NUCLEOTIDE SEQUENCE</scope>
</reference>
<dbReference type="PANTHER" id="PTHR22870:SF408">
    <property type="entry name" value="OS09G0560450 PROTEIN"/>
    <property type="match status" value="1"/>
</dbReference>
<dbReference type="PROSITE" id="PS50012">
    <property type="entry name" value="RCC1_3"/>
    <property type="match status" value="2"/>
</dbReference>